<protein>
    <submittedName>
        <fullName evidence="1">Uncharacterized protein</fullName>
    </submittedName>
</protein>
<dbReference type="RefSeq" id="WP_084341287.1">
    <property type="nucleotide sequence ID" value="NZ_UGUW01000001.1"/>
</dbReference>
<reference evidence="1 2" key="1">
    <citation type="submission" date="2018-06" db="EMBL/GenBank/DDBJ databases">
        <authorList>
            <consortium name="Pathogen Informatics"/>
            <person name="Doyle S."/>
        </authorList>
    </citation>
    <scope>NUCLEOTIDE SEQUENCE [LARGE SCALE GENOMIC DNA]</scope>
    <source>
        <strain evidence="1 2">NCTC10860</strain>
    </source>
</reference>
<proteinExistence type="predicted"/>
<evidence type="ECO:0000313" key="2">
    <source>
        <dbReference type="Proteomes" id="UP000254084"/>
    </source>
</evidence>
<dbReference type="Proteomes" id="UP000254084">
    <property type="component" value="Unassembled WGS sequence"/>
</dbReference>
<dbReference type="EMBL" id="UGUW01000001">
    <property type="protein sequence ID" value="SUD57927.1"/>
    <property type="molecule type" value="Genomic_DNA"/>
</dbReference>
<evidence type="ECO:0000313" key="1">
    <source>
        <dbReference type="EMBL" id="SUD57927.1"/>
    </source>
</evidence>
<sequence>MKTEQPPEQQARDRFDCLCECVLIECTRDDERRFFGNSVRRDPHEYQLFKRKMVNAGRRAISADGVCQVCQGSGWIHQPPELPANCA</sequence>
<name>A0A379JZL5_ECTOL</name>
<organism evidence="1 2">
    <name type="scientific">Ectopseudomonas oleovorans</name>
    <name type="common">Pseudomonas oleovorans</name>
    <dbReference type="NCBI Taxonomy" id="301"/>
    <lineage>
        <taxon>Bacteria</taxon>
        <taxon>Pseudomonadati</taxon>
        <taxon>Pseudomonadota</taxon>
        <taxon>Gammaproteobacteria</taxon>
        <taxon>Pseudomonadales</taxon>
        <taxon>Pseudomonadaceae</taxon>
        <taxon>Ectopseudomonas</taxon>
    </lineage>
</organism>
<dbReference type="AlphaFoldDB" id="A0A379JZL5"/>
<gene>
    <name evidence="1" type="ORF">NCTC10860_00130</name>
</gene>
<accession>A0A379JZL5</accession>